<dbReference type="FunFam" id="3.20.20.70:FF:000015">
    <property type="entry name" value="Orotidine 5'-phosphate decarboxylase"/>
    <property type="match status" value="1"/>
</dbReference>
<dbReference type="PANTHER" id="PTHR32119:SF2">
    <property type="entry name" value="OROTIDINE 5'-PHOSPHATE DECARBOXYLASE"/>
    <property type="match status" value="1"/>
</dbReference>
<dbReference type="Pfam" id="PF00215">
    <property type="entry name" value="OMPdecase"/>
    <property type="match status" value="1"/>
</dbReference>
<evidence type="ECO:0000256" key="6">
    <source>
        <dbReference type="ARBA" id="ARBA00023239"/>
    </source>
</evidence>
<evidence type="ECO:0000313" key="15">
    <source>
        <dbReference type="EMBL" id="MBJ7639205.1"/>
    </source>
</evidence>
<dbReference type="InterPro" id="IPR018089">
    <property type="entry name" value="OMPdecase_AS"/>
</dbReference>
<keyword evidence="6 9" id="KW-0456">Lyase</keyword>
<evidence type="ECO:0000256" key="5">
    <source>
        <dbReference type="ARBA" id="ARBA00022975"/>
    </source>
</evidence>
<comment type="catalytic activity">
    <reaction evidence="7 9 12">
        <text>orotidine 5'-phosphate + H(+) = UMP + CO2</text>
        <dbReference type="Rhea" id="RHEA:11596"/>
        <dbReference type="ChEBI" id="CHEBI:15378"/>
        <dbReference type="ChEBI" id="CHEBI:16526"/>
        <dbReference type="ChEBI" id="CHEBI:57538"/>
        <dbReference type="ChEBI" id="CHEBI:57865"/>
        <dbReference type="EC" id="4.1.1.23"/>
    </reaction>
</comment>
<dbReference type="NCBIfam" id="TIGR01740">
    <property type="entry name" value="pyrF"/>
    <property type="match status" value="1"/>
</dbReference>
<dbReference type="SUPFAM" id="SSF51366">
    <property type="entry name" value="Ribulose-phoshate binding barrel"/>
    <property type="match status" value="1"/>
</dbReference>
<accession>A0A4Z0RKS5</accession>
<proteinExistence type="inferred from homology"/>
<dbReference type="GO" id="GO:0005829">
    <property type="term" value="C:cytosol"/>
    <property type="evidence" value="ECO:0007669"/>
    <property type="project" value="TreeGrafter"/>
</dbReference>
<dbReference type="EMBL" id="JAAOCX010000007">
    <property type="protein sequence ID" value="MBJ7632722.1"/>
    <property type="molecule type" value="Genomic_DNA"/>
</dbReference>
<evidence type="ECO:0000256" key="11">
    <source>
        <dbReference type="PIRSR" id="PIRSR614732-2"/>
    </source>
</evidence>
<evidence type="ECO:0000256" key="8">
    <source>
        <dbReference type="ARBA" id="ARBA00061012"/>
    </source>
</evidence>
<dbReference type="Proteomes" id="UP000728106">
    <property type="component" value="Unassembled WGS sequence"/>
</dbReference>
<feature type="binding site" evidence="9 11">
    <location>
        <position position="195"/>
    </location>
    <ligand>
        <name>substrate</name>
    </ligand>
</feature>
<feature type="active site" description="For OMPdecase activity" evidence="10">
    <location>
        <position position="65"/>
    </location>
</feature>
<dbReference type="InterPro" id="IPR011060">
    <property type="entry name" value="RibuloseP-bd_barrel"/>
</dbReference>
<evidence type="ECO:0000256" key="7">
    <source>
        <dbReference type="ARBA" id="ARBA00049157"/>
    </source>
</evidence>
<dbReference type="InterPro" id="IPR014732">
    <property type="entry name" value="OMPdecase"/>
</dbReference>
<dbReference type="GO" id="GO:0004590">
    <property type="term" value="F:orotidine-5'-phosphate decarboxylase activity"/>
    <property type="evidence" value="ECO:0007669"/>
    <property type="project" value="UniProtKB-UniRule"/>
</dbReference>
<evidence type="ECO:0000256" key="1">
    <source>
        <dbReference type="ARBA" id="ARBA00002356"/>
    </source>
</evidence>
<dbReference type="EC" id="4.1.1.23" evidence="9"/>
<evidence type="ECO:0000256" key="3">
    <source>
        <dbReference type="ARBA" id="ARBA00011738"/>
    </source>
</evidence>
<evidence type="ECO:0000259" key="13">
    <source>
        <dbReference type="SMART" id="SM00934"/>
    </source>
</evidence>
<dbReference type="InterPro" id="IPR001754">
    <property type="entry name" value="OMPdeCOase_dom"/>
</dbReference>
<dbReference type="PROSITE" id="PS00156">
    <property type="entry name" value="OMPDECASE"/>
    <property type="match status" value="1"/>
</dbReference>
<feature type="binding site" evidence="9 11">
    <location>
        <position position="124"/>
    </location>
    <ligand>
        <name>substrate</name>
    </ligand>
</feature>
<comment type="caution">
    <text evidence="15">The sequence shown here is derived from an EMBL/GenBank/DDBJ whole genome shotgun (WGS) entry which is preliminary data.</text>
</comment>
<comment type="pathway">
    <text evidence="2 9 12">Pyrimidine metabolism; UMP biosynthesis via de novo pathway; UMP from orotate: step 2/2.</text>
</comment>
<reference evidence="15 16" key="2">
    <citation type="journal article" date="2021" name="Int. J. Food Microbiol.">
        <title>Safety demonstration of a microbial species for use in the food chain: Weissella confusa.</title>
        <authorList>
            <person name="Bourdichon F."/>
            <person name="Patrone V."/>
            <person name="Fontana A."/>
            <person name="Milani G."/>
            <person name="Morelli L."/>
        </authorList>
    </citation>
    <scope>NUCLEOTIDE SEQUENCE [LARGE SCALE GENOMIC DNA]</scope>
    <source>
        <strain evidence="14">CCUG 30943</strain>
        <strain evidence="15 16">CCUG 43002</strain>
    </source>
</reference>
<reference evidence="15" key="1">
    <citation type="submission" date="2020-02" db="EMBL/GenBank/DDBJ databases">
        <authorList>
            <person name="Fontana A."/>
            <person name="Patrone V."/>
            <person name="Morelli L."/>
        </authorList>
    </citation>
    <scope>NUCLEOTIDE SEQUENCE</scope>
    <source>
        <strain evidence="14">CCUG 30943</strain>
        <strain evidence="15">CCUG 43002</strain>
    </source>
</reference>
<sequence length="237" mass="25024">MTKPVFIALDFPDAKTMWGFLDQFPASVRPAVKVGMELFYREGPALVTALKEQGFTVFLDLKLYDIPNTVQQATKNVARLGVDYLTVHAAGGVRMLEAAKKGAQEGADAVGVTAPKLLAITQLTSFSEKEMQTTQLVTVSMRESVIHLAQLAAQAGVAGTISSAFESADIHANTPAGFLSITPGIRLAGDAVGDQSRVVTPARAAEMGADGIVVGRSITQATNPVAAYQLIETEFNA</sequence>
<evidence type="ECO:0000256" key="12">
    <source>
        <dbReference type="RuleBase" id="RU000512"/>
    </source>
</evidence>
<dbReference type="PANTHER" id="PTHR32119">
    <property type="entry name" value="OROTIDINE 5'-PHOSPHATE DECARBOXYLASE"/>
    <property type="match status" value="1"/>
</dbReference>
<dbReference type="Proteomes" id="UP000808038">
    <property type="component" value="Unassembled WGS sequence"/>
</dbReference>
<dbReference type="AlphaFoldDB" id="A0A4Z0RKS5"/>
<dbReference type="InterPro" id="IPR013785">
    <property type="entry name" value="Aldolase_TIM"/>
</dbReference>
<feature type="binding site" evidence="9 11">
    <location>
        <position position="186"/>
    </location>
    <ligand>
        <name>substrate</name>
    </ligand>
</feature>
<comment type="similarity">
    <text evidence="8 9">Belongs to the OMP decarboxylase family. Type 1 subfamily.</text>
</comment>
<dbReference type="EMBL" id="JAAOCP010000008">
    <property type="protein sequence ID" value="MBJ7639205.1"/>
    <property type="molecule type" value="Genomic_DNA"/>
</dbReference>
<name>A0A4Z0RKS5_WEICO</name>
<feature type="active site" description="For OMPdecase activity" evidence="10">
    <location>
        <position position="62"/>
    </location>
</feature>
<dbReference type="Gene3D" id="3.20.20.70">
    <property type="entry name" value="Aldolase class I"/>
    <property type="match status" value="1"/>
</dbReference>
<dbReference type="InterPro" id="IPR047596">
    <property type="entry name" value="OMPdecase_bac"/>
</dbReference>
<keyword evidence="4 9" id="KW-0210">Decarboxylase</keyword>
<evidence type="ECO:0000313" key="14">
    <source>
        <dbReference type="EMBL" id="MBJ7632722.1"/>
    </source>
</evidence>
<comment type="subunit">
    <text evidence="3 9">Homodimer.</text>
</comment>
<dbReference type="CDD" id="cd04725">
    <property type="entry name" value="OMP_decarboxylase_like"/>
    <property type="match status" value="1"/>
</dbReference>
<keyword evidence="16" id="KW-1185">Reference proteome</keyword>
<feature type="active site" description="For OMPdecase activity" evidence="10">
    <location>
        <position position="60"/>
    </location>
</feature>
<feature type="active site" description="Proton donor" evidence="9">
    <location>
        <position position="62"/>
    </location>
</feature>
<evidence type="ECO:0000256" key="9">
    <source>
        <dbReference type="HAMAP-Rule" id="MF_01200"/>
    </source>
</evidence>
<dbReference type="NCBIfam" id="NF001273">
    <property type="entry name" value="PRK00230.1"/>
    <property type="match status" value="1"/>
</dbReference>
<feature type="binding site" evidence="9 11">
    <location>
        <position position="216"/>
    </location>
    <ligand>
        <name>substrate</name>
    </ligand>
</feature>
<dbReference type="HAMAP" id="MF_01200_B">
    <property type="entry name" value="OMPdecase_type1_B"/>
    <property type="match status" value="1"/>
</dbReference>
<evidence type="ECO:0000256" key="10">
    <source>
        <dbReference type="PIRSR" id="PIRSR614732-1"/>
    </source>
</evidence>
<comment type="function">
    <text evidence="1 9">Catalyzes the decarboxylation of orotidine 5'-monophosphate (OMP) to uridine 5'-monophosphate (UMP).</text>
</comment>
<gene>
    <name evidence="9 15" type="primary">pyrF</name>
    <name evidence="15" type="ORF">HAU20_07395</name>
    <name evidence="14" type="ORF">HAU43_06450</name>
</gene>
<feature type="domain" description="Orotidine 5'-phosphate decarboxylase" evidence="13">
    <location>
        <begin position="4"/>
        <end position="231"/>
    </location>
</feature>
<evidence type="ECO:0000256" key="2">
    <source>
        <dbReference type="ARBA" id="ARBA00004861"/>
    </source>
</evidence>
<keyword evidence="5 9" id="KW-0665">Pyrimidine biosynthesis</keyword>
<dbReference type="GO" id="GO:0006207">
    <property type="term" value="P:'de novo' pyrimidine nucleobase biosynthetic process"/>
    <property type="evidence" value="ECO:0007669"/>
    <property type="project" value="InterPro"/>
</dbReference>
<feature type="binding site" evidence="9">
    <location>
        <begin position="60"/>
        <end position="69"/>
    </location>
    <ligand>
        <name>substrate</name>
    </ligand>
</feature>
<organism evidence="15 16">
    <name type="scientific">Weissella confusa</name>
    <name type="common">Lactobacillus confusus</name>
    <dbReference type="NCBI Taxonomy" id="1583"/>
    <lineage>
        <taxon>Bacteria</taxon>
        <taxon>Bacillati</taxon>
        <taxon>Bacillota</taxon>
        <taxon>Bacilli</taxon>
        <taxon>Lactobacillales</taxon>
        <taxon>Lactobacillaceae</taxon>
        <taxon>Weissella</taxon>
    </lineage>
</organism>
<dbReference type="RefSeq" id="WP_003608033.1">
    <property type="nucleotide sequence ID" value="NZ_ALXH01000106.1"/>
</dbReference>
<feature type="binding site" evidence="9 11">
    <location>
        <position position="33"/>
    </location>
    <ligand>
        <name>substrate</name>
    </ligand>
</feature>
<protein>
    <recommendedName>
        <fullName evidence="9">Orotidine 5'-phosphate decarboxylase</fullName>
        <ecNumber evidence="9">4.1.1.23</ecNumber>
    </recommendedName>
    <alternativeName>
        <fullName evidence="9">OMP decarboxylase</fullName>
        <shortName evidence="9">OMPDCase</shortName>
        <shortName evidence="9">OMPdecase</shortName>
    </alternativeName>
</protein>
<evidence type="ECO:0000313" key="16">
    <source>
        <dbReference type="Proteomes" id="UP000728106"/>
    </source>
</evidence>
<feature type="binding site" evidence="9 11">
    <location>
        <position position="215"/>
    </location>
    <ligand>
        <name>substrate</name>
    </ligand>
</feature>
<evidence type="ECO:0000256" key="4">
    <source>
        <dbReference type="ARBA" id="ARBA00022793"/>
    </source>
</evidence>
<dbReference type="GO" id="GO:0044205">
    <property type="term" value="P:'de novo' UMP biosynthetic process"/>
    <property type="evidence" value="ECO:0007669"/>
    <property type="project" value="UniProtKB-UniRule"/>
</dbReference>
<dbReference type="SMART" id="SM00934">
    <property type="entry name" value="OMPdecase"/>
    <property type="match status" value="1"/>
</dbReference>
<feature type="binding site" evidence="9 11">
    <location>
        <position position="10"/>
    </location>
    <ligand>
        <name>substrate</name>
    </ligand>
</feature>